<dbReference type="EMBL" id="CP047045">
    <property type="protein sequence ID" value="QGZ93218.1"/>
    <property type="molecule type" value="Genomic_DNA"/>
</dbReference>
<evidence type="ECO:0008006" key="3">
    <source>
        <dbReference type="Google" id="ProtNLM"/>
    </source>
</evidence>
<accession>A0A6I6MJD3</accession>
<sequence>MRAMDALPLPRPDVTALLARGVTRMLLDHGLTPILEVPLANGRRADVMALTPHGEIWIVETKSCLADYACDEKWPDYLEYCDRFFFGVTETFPRDHIPEEVGLIVADGFGGAILRESVVRPLVAARRKAVTLLFARLAAQRLSLL</sequence>
<dbReference type="KEGG" id="tsv:DSM104635_00024"/>
<name>A0A6I6MJD3_9CAUL</name>
<proteinExistence type="predicted"/>
<protein>
    <recommendedName>
        <fullName evidence="3">DNA repair protein MmcB-related protein</fullName>
    </recommendedName>
</protein>
<dbReference type="Proteomes" id="UP000431269">
    <property type="component" value="Chromosome"/>
</dbReference>
<reference evidence="2" key="1">
    <citation type="submission" date="2019-12" db="EMBL/GenBank/DDBJ databases">
        <title>Complete genome of Terracaulis silvestris 0127_4.</title>
        <authorList>
            <person name="Vieira S."/>
            <person name="Riedel T."/>
            <person name="Sproer C."/>
            <person name="Pascual J."/>
            <person name="Boedeker C."/>
            <person name="Overmann J."/>
        </authorList>
    </citation>
    <scope>NUCLEOTIDE SEQUENCE [LARGE SCALE GENOMIC DNA]</scope>
    <source>
        <strain evidence="2">0127_4</strain>
    </source>
</reference>
<organism evidence="1 2">
    <name type="scientific">Terricaulis silvestris</name>
    <dbReference type="NCBI Taxonomy" id="2686094"/>
    <lineage>
        <taxon>Bacteria</taxon>
        <taxon>Pseudomonadati</taxon>
        <taxon>Pseudomonadota</taxon>
        <taxon>Alphaproteobacteria</taxon>
        <taxon>Caulobacterales</taxon>
        <taxon>Caulobacteraceae</taxon>
        <taxon>Terricaulis</taxon>
    </lineage>
</organism>
<gene>
    <name evidence="1" type="ORF">DSM104635_00024</name>
</gene>
<dbReference type="RefSeq" id="WP_158764235.1">
    <property type="nucleotide sequence ID" value="NZ_CP047045.1"/>
</dbReference>
<keyword evidence="2" id="KW-1185">Reference proteome</keyword>
<evidence type="ECO:0000313" key="2">
    <source>
        <dbReference type="Proteomes" id="UP000431269"/>
    </source>
</evidence>
<dbReference type="Pfam" id="PF06319">
    <property type="entry name" value="MmcB-like"/>
    <property type="match status" value="1"/>
</dbReference>
<dbReference type="AlphaFoldDB" id="A0A6I6MJD3"/>
<dbReference type="InterPro" id="IPR009394">
    <property type="entry name" value="MmcB-like"/>
</dbReference>
<dbReference type="PIRSF" id="PIRSF031796">
    <property type="entry name" value="UPC031796"/>
    <property type="match status" value="1"/>
</dbReference>
<evidence type="ECO:0000313" key="1">
    <source>
        <dbReference type="EMBL" id="QGZ93218.1"/>
    </source>
</evidence>